<dbReference type="GO" id="GO:0005524">
    <property type="term" value="F:ATP binding"/>
    <property type="evidence" value="ECO:0007669"/>
    <property type="project" value="InterPro"/>
</dbReference>
<dbReference type="RefSeq" id="XP_002954157.1">
    <property type="nucleotide sequence ID" value="XM_002954111.1"/>
</dbReference>
<dbReference type="KEGG" id="vcn:VOLCADRAFT_82642"/>
<dbReference type="PROSITE" id="PS00108">
    <property type="entry name" value="PROTEIN_KINASE_ST"/>
    <property type="match status" value="1"/>
</dbReference>
<feature type="region of interest" description="Disordered" evidence="1">
    <location>
        <begin position="182"/>
        <end position="213"/>
    </location>
</feature>
<evidence type="ECO:0000259" key="2">
    <source>
        <dbReference type="PROSITE" id="PS50011"/>
    </source>
</evidence>
<dbReference type="Pfam" id="PF00069">
    <property type="entry name" value="Pkinase"/>
    <property type="match status" value="1"/>
</dbReference>
<organism evidence="4">
    <name type="scientific">Volvox carteri f. nagariensis</name>
    <dbReference type="NCBI Taxonomy" id="3068"/>
    <lineage>
        <taxon>Eukaryota</taxon>
        <taxon>Viridiplantae</taxon>
        <taxon>Chlorophyta</taxon>
        <taxon>core chlorophytes</taxon>
        <taxon>Chlorophyceae</taxon>
        <taxon>CS clade</taxon>
        <taxon>Chlamydomonadales</taxon>
        <taxon>Volvocaceae</taxon>
        <taxon>Volvox</taxon>
    </lineage>
</organism>
<gene>
    <name evidence="3" type="ORF">VOLCADRAFT_82642</name>
</gene>
<proteinExistence type="predicted"/>
<accession>D8U646</accession>
<dbReference type="Proteomes" id="UP000001058">
    <property type="component" value="Unassembled WGS sequence"/>
</dbReference>
<sequence>MQSERLRRSWLTPARRATISRQLAEGLAFLHGLPGPRVIHRDLKPNNVLLEAAPSLGICDFGLSRILAGNDVQSSSAAGHAFWMAPELLRAQPYDEKADVYSYGVILYQLAYWVDDQLYGGLNKAQVDFQVVHGILRLQDRLPSGIDPAVQALVRDCVDEDPRNRPSMSQVLERLASVRELSQPGHGGTGSVHGGSAAAVTATAGGHGDGLARPAAGAATVAVAGGDPEHHRQV</sequence>
<dbReference type="GeneID" id="9617319"/>
<dbReference type="eggNOG" id="KOG0192">
    <property type="taxonomic scope" value="Eukaryota"/>
</dbReference>
<feature type="compositionally biased region" description="Low complexity" evidence="1">
    <location>
        <begin position="194"/>
        <end position="204"/>
    </location>
</feature>
<dbReference type="InterPro" id="IPR011009">
    <property type="entry name" value="Kinase-like_dom_sf"/>
</dbReference>
<name>D8U646_VOLCA</name>
<dbReference type="OrthoDB" id="542708at2759"/>
<dbReference type="Gene3D" id="1.10.510.10">
    <property type="entry name" value="Transferase(Phosphotransferase) domain 1"/>
    <property type="match status" value="1"/>
</dbReference>
<dbReference type="InterPro" id="IPR008271">
    <property type="entry name" value="Ser/Thr_kinase_AS"/>
</dbReference>
<evidence type="ECO:0000313" key="4">
    <source>
        <dbReference type="Proteomes" id="UP000001058"/>
    </source>
</evidence>
<evidence type="ECO:0000256" key="1">
    <source>
        <dbReference type="SAM" id="MobiDB-lite"/>
    </source>
</evidence>
<dbReference type="PANTHER" id="PTHR23257">
    <property type="entry name" value="SERINE-THREONINE PROTEIN KINASE"/>
    <property type="match status" value="1"/>
</dbReference>
<dbReference type="InParanoid" id="D8U646"/>
<dbReference type="InterPro" id="IPR050167">
    <property type="entry name" value="Ser_Thr_protein_kinase"/>
</dbReference>
<dbReference type="EMBL" id="GL378361">
    <property type="protein sequence ID" value="EFJ44874.1"/>
    <property type="molecule type" value="Genomic_DNA"/>
</dbReference>
<dbReference type="PROSITE" id="PS50011">
    <property type="entry name" value="PROTEIN_KINASE_DOM"/>
    <property type="match status" value="1"/>
</dbReference>
<evidence type="ECO:0000313" key="3">
    <source>
        <dbReference type="EMBL" id="EFJ44874.1"/>
    </source>
</evidence>
<dbReference type="STRING" id="3068.D8U646"/>
<feature type="domain" description="Protein kinase" evidence="2">
    <location>
        <begin position="1"/>
        <end position="178"/>
    </location>
</feature>
<dbReference type="GO" id="GO:0004672">
    <property type="term" value="F:protein kinase activity"/>
    <property type="evidence" value="ECO:0007669"/>
    <property type="project" value="InterPro"/>
</dbReference>
<reference evidence="3 4" key="1">
    <citation type="journal article" date="2010" name="Science">
        <title>Genomic analysis of organismal complexity in the multicellular green alga Volvox carteri.</title>
        <authorList>
            <person name="Prochnik S.E."/>
            <person name="Umen J."/>
            <person name="Nedelcu A.M."/>
            <person name="Hallmann A."/>
            <person name="Miller S.M."/>
            <person name="Nishii I."/>
            <person name="Ferris P."/>
            <person name="Kuo A."/>
            <person name="Mitros T."/>
            <person name="Fritz-Laylin L.K."/>
            <person name="Hellsten U."/>
            <person name="Chapman J."/>
            <person name="Simakov O."/>
            <person name="Rensing S.A."/>
            <person name="Terry A."/>
            <person name="Pangilinan J."/>
            <person name="Kapitonov V."/>
            <person name="Jurka J."/>
            <person name="Salamov A."/>
            <person name="Shapiro H."/>
            <person name="Schmutz J."/>
            <person name="Grimwood J."/>
            <person name="Lindquist E."/>
            <person name="Lucas S."/>
            <person name="Grigoriev I.V."/>
            <person name="Schmitt R."/>
            <person name="Kirk D."/>
            <person name="Rokhsar D.S."/>
        </authorList>
    </citation>
    <scope>NUCLEOTIDE SEQUENCE [LARGE SCALE GENOMIC DNA]</scope>
    <source>
        <strain evidence="4">f. Nagariensis / Eve</strain>
    </source>
</reference>
<dbReference type="InterPro" id="IPR000719">
    <property type="entry name" value="Prot_kinase_dom"/>
</dbReference>
<keyword evidence="4" id="KW-1185">Reference proteome</keyword>
<dbReference type="SUPFAM" id="SSF56112">
    <property type="entry name" value="Protein kinase-like (PK-like)"/>
    <property type="match status" value="1"/>
</dbReference>
<protein>
    <recommendedName>
        <fullName evidence="2">Protein kinase domain-containing protein</fullName>
    </recommendedName>
</protein>
<dbReference type="AlphaFoldDB" id="D8U646"/>
<dbReference type="SMART" id="SM00220">
    <property type="entry name" value="S_TKc"/>
    <property type="match status" value="1"/>
</dbReference>